<evidence type="ECO:0000259" key="5">
    <source>
        <dbReference type="Pfam" id="PF00588"/>
    </source>
</evidence>
<accession>A0A2R6AUM7</accession>
<evidence type="ECO:0000256" key="3">
    <source>
        <dbReference type="ARBA" id="ARBA00022679"/>
    </source>
</evidence>
<keyword evidence="4" id="KW-0949">S-adenosyl-L-methionine</keyword>
<comment type="caution">
    <text evidence="6">The sequence shown here is derived from an EMBL/GenBank/DDBJ whole genome shotgun (WGS) entry which is preliminary data.</text>
</comment>
<evidence type="ECO:0000256" key="2">
    <source>
        <dbReference type="ARBA" id="ARBA00022603"/>
    </source>
</evidence>
<dbReference type="Gene3D" id="3.40.1280.10">
    <property type="match status" value="1"/>
</dbReference>
<dbReference type="InterPro" id="IPR001537">
    <property type="entry name" value="SpoU_MeTrfase"/>
</dbReference>
<dbReference type="GO" id="GO:0005829">
    <property type="term" value="C:cytosol"/>
    <property type="evidence" value="ECO:0007669"/>
    <property type="project" value="TreeGrafter"/>
</dbReference>
<dbReference type="NCBIfam" id="TIGR00050">
    <property type="entry name" value="rRNA_methyl_1"/>
    <property type="match status" value="1"/>
</dbReference>
<keyword evidence="3" id="KW-0808">Transferase</keyword>
<dbReference type="Pfam" id="PF00588">
    <property type="entry name" value="SpoU_methylase"/>
    <property type="match status" value="1"/>
</dbReference>
<dbReference type="PIRSF" id="PIRSF004808">
    <property type="entry name" value="LasT"/>
    <property type="match status" value="1"/>
</dbReference>
<dbReference type="PANTHER" id="PTHR42786:SF2">
    <property type="entry name" value="TRNA (CYTIDINE_URIDINE-2'-O-)-METHYLTRANSFERASE TRMJ"/>
    <property type="match status" value="1"/>
</dbReference>
<dbReference type="GO" id="GO:0008173">
    <property type="term" value="F:RNA methyltransferase activity"/>
    <property type="evidence" value="ECO:0007669"/>
    <property type="project" value="InterPro"/>
</dbReference>
<evidence type="ECO:0000256" key="1">
    <source>
        <dbReference type="ARBA" id="ARBA00007228"/>
    </source>
</evidence>
<evidence type="ECO:0000313" key="6">
    <source>
        <dbReference type="EMBL" id="PSN90081.1"/>
    </source>
</evidence>
<evidence type="ECO:0000313" key="7">
    <source>
        <dbReference type="Proteomes" id="UP000240490"/>
    </source>
</evidence>
<feature type="domain" description="tRNA/rRNA methyltransferase SpoU type" evidence="5">
    <location>
        <begin position="5"/>
        <end position="156"/>
    </location>
</feature>
<reference evidence="6 7" key="1">
    <citation type="submission" date="2017-04" db="EMBL/GenBank/DDBJ databases">
        <title>Novel microbial lineages endemic to geothermal iron-oxide mats fill important gaps in the evolutionary history of Archaea.</title>
        <authorList>
            <person name="Jay Z.J."/>
            <person name="Beam J.P."/>
            <person name="Dlakic M."/>
            <person name="Rusch D.B."/>
            <person name="Kozubal M.A."/>
            <person name="Inskeep W.P."/>
        </authorList>
    </citation>
    <scope>NUCLEOTIDE SEQUENCE [LARGE SCALE GENOMIC DNA]</scope>
    <source>
        <strain evidence="6">ECH_B_SAG-M15</strain>
    </source>
</reference>
<dbReference type="GO" id="GO:0002128">
    <property type="term" value="P:tRNA nucleoside ribose methylation"/>
    <property type="evidence" value="ECO:0007669"/>
    <property type="project" value="TreeGrafter"/>
</dbReference>
<comment type="similarity">
    <text evidence="1">Belongs to the class IV-like SAM-binding methyltransferase superfamily. RNA methyltransferase TrmH family.</text>
</comment>
<dbReference type="InterPro" id="IPR004384">
    <property type="entry name" value="RNA_MeTrfase_TrmJ/LasT"/>
</dbReference>
<dbReference type="SUPFAM" id="SSF75217">
    <property type="entry name" value="alpha/beta knot"/>
    <property type="match status" value="1"/>
</dbReference>
<dbReference type="AlphaFoldDB" id="A0A2R6AUM7"/>
<sequence>MTRRLRVVFVGCETGENAGFLARTMKNFGFDELWFVKPVVDVKLLGAKTAMHAADVLDKAMIIDDLKGALEDADVVVGTTSTRPTSEKNFTRNYVTPREFAEAWSRTSGLTALLFGREGSGLSNKELDACDLVVSIPTSKLYPAMNISHSAAVILYELSIHTGAVKPSRQAASRHEKEIFVNIVVELLERTHEVEHRKTLVRRALLNLLGRSYVSKREMATLTGALRRIFKYCEARSVNN</sequence>
<protein>
    <recommendedName>
        <fullName evidence="5">tRNA/rRNA methyltransferase SpoU type domain-containing protein</fullName>
    </recommendedName>
</protein>
<gene>
    <name evidence="6" type="ORF">B9Q08_05395</name>
</gene>
<dbReference type="Proteomes" id="UP000240490">
    <property type="component" value="Unassembled WGS sequence"/>
</dbReference>
<name>A0A2R6AUM7_9ARCH</name>
<evidence type="ECO:0000256" key="4">
    <source>
        <dbReference type="ARBA" id="ARBA00022691"/>
    </source>
</evidence>
<dbReference type="InterPro" id="IPR029026">
    <property type="entry name" value="tRNA_m1G_MTases_N"/>
</dbReference>
<dbReference type="EMBL" id="NEXJ01000097">
    <property type="protein sequence ID" value="PSN90081.1"/>
    <property type="molecule type" value="Genomic_DNA"/>
</dbReference>
<dbReference type="InterPro" id="IPR029028">
    <property type="entry name" value="Alpha/beta_knot_MTases"/>
</dbReference>
<organism evidence="6 7">
    <name type="scientific">Candidatus Marsarchaeota G2 archaeon ECH_B_SAG-M15</name>
    <dbReference type="NCBI Taxonomy" id="1978162"/>
    <lineage>
        <taxon>Archaea</taxon>
        <taxon>Candidatus Marsarchaeota</taxon>
        <taxon>Candidatus Marsarchaeota group 2</taxon>
    </lineage>
</organism>
<dbReference type="PANTHER" id="PTHR42786">
    <property type="entry name" value="TRNA/RRNA METHYLTRANSFERASE"/>
    <property type="match status" value="1"/>
</dbReference>
<keyword evidence="2" id="KW-0489">Methyltransferase</keyword>
<dbReference type="GO" id="GO:0003723">
    <property type="term" value="F:RNA binding"/>
    <property type="evidence" value="ECO:0007669"/>
    <property type="project" value="InterPro"/>
</dbReference>
<dbReference type="CDD" id="cd18093">
    <property type="entry name" value="SpoU-like_TrmJ"/>
    <property type="match status" value="1"/>
</dbReference>
<proteinExistence type="inferred from homology"/>